<protein>
    <submittedName>
        <fullName evidence="1">Uncharacterized protein</fullName>
    </submittedName>
</protein>
<dbReference type="EMBL" id="CM018224">
    <property type="protein sequence ID" value="KAB2010128.1"/>
    <property type="molecule type" value="Genomic_DNA"/>
</dbReference>
<evidence type="ECO:0000313" key="1">
    <source>
        <dbReference type="EMBL" id="KAB2010128.1"/>
    </source>
</evidence>
<dbReference type="Proteomes" id="UP000327439">
    <property type="component" value="Chromosome D10"/>
</dbReference>
<keyword evidence="2" id="KW-1185">Reference proteome</keyword>
<reference evidence="2" key="1">
    <citation type="journal article" date="2020" name="Nat. Genet.">
        <title>Genomic diversifications of five Gossypium allopolyploid species and their impact on cotton improvement.</title>
        <authorList>
            <person name="Chen Z.J."/>
            <person name="Sreedasyam A."/>
            <person name="Ando A."/>
            <person name="Song Q."/>
            <person name="De Santiago L.M."/>
            <person name="Hulse-Kemp A.M."/>
            <person name="Ding M."/>
            <person name="Ye W."/>
            <person name="Kirkbride R.C."/>
            <person name="Jenkins J."/>
            <person name="Plott C."/>
            <person name="Lovell J."/>
            <person name="Lin Y.M."/>
            <person name="Vaughn R."/>
            <person name="Liu B."/>
            <person name="Simpson S."/>
            <person name="Scheffler B.E."/>
            <person name="Wen L."/>
            <person name="Saski C.A."/>
            <person name="Grover C.E."/>
            <person name="Hu G."/>
            <person name="Conover J.L."/>
            <person name="Carlson J.W."/>
            <person name="Shu S."/>
            <person name="Boston L.B."/>
            <person name="Williams M."/>
            <person name="Peterson D.G."/>
            <person name="McGee K."/>
            <person name="Jones D.C."/>
            <person name="Wendel J.F."/>
            <person name="Stelly D.M."/>
            <person name="Grimwood J."/>
            <person name="Schmutz J."/>
        </authorList>
    </citation>
    <scope>NUCLEOTIDE SEQUENCE [LARGE SCALE GENOMIC DNA]</scope>
    <source>
        <strain evidence="2">cv. 3-79</strain>
    </source>
</reference>
<proteinExistence type="predicted"/>
<dbReference type="AlphaFoldDB" id="A0A5J5PTW9"/>
<sequence>MTVLSQPLLILLPAQHLPGRTDGRWSITLDGGLNVINGLAVGQLISDIETWAGVLNSTYGMIVS</sequence>
<name>A0A5J5PTW9_GOSBA</name>
<accession>A0A5J5PTW9</accession>
<evidence type="ECO:0000313" key="2">
    <source>
        <dbReference type="Proteomes" id="UP000327439"/>
    </source>
</evidence>
<organism evidence="1 2">
    <name type="scientific">Gossypium barbadense</name>
    <name type="common">Sea Island cotton</name>
    <name type="synonym">Hibiscus barbadensis</name>
    <dbReference type="NCBI Taxonomy" id="3634"/>
    <lineage>
        <taxon>Eukaryota</taxon>
        <taxon>Viridiplantae</taxon>
        <taxon>Streptophyta</taxon>
        <taxon>Embryophyta</taxon>
        <taxon>Tracheophyta</taxon>
        <taxon>Spermatophyta</taxon>
        <taxon>Magnoliopsida</taxon>
        <taxon>eudicotyledons</taxon>
        <taxon>Gunneridae</taxon>
        <taxon>Pentapetalae</taxon>
        <taxon>rosids</taxon>
        <taxon>malvids</taxon>
        <taxon>Malvales</taxon>
        <taxon>Malvaceae</taxon>
        <taxon>Malvoideae</taxon>
        <taxon>Gossypium</taxon>
    </lineage>
</organism>
<gene>
    <name evidence="1" type="ORF">ES319_D10G215300v1</name>
</gene>